<evidence type="ECO:0000313" key="17">
    <source>
        <dbReference type="Proteomes" id="UP000298787"/>
    </source>
</evidence>
<dbReference type="SUPFAM" id="SSF81321">
    <property type="entry name" value="Family A G protein-coupled receptor-like"/>
    <property type="match status" value="1"/>
</dbReference>
<evidence type="ECO:0000256" key="7">
    <source>
        <dbReference type="ARBA" id="ARBA00023040"/>
    </source>
</evidence>
<keyword evidence="12" id="KW-0807">Transducer</keyword>
<keyword evidence="3" id="KW-0716">Sensory transduction</keyword>
<dbReference type="GO" id="GO:0004984">
    <property type="term" value="F:olfactory receptor activity"/>
    <property type="evidence" value="ECO:0007669"/>
    <property type="project" value="InterPro"/>
</dbReference>
<keyword evidence="7" id="KW-0297">G-protein coupled receptor</keyword>
<dbReference type="InterPro" id="IPR000725">
    <property type="entry name" value="Olfact_rcpt"/>
</dbReference>
<keyword evidence="5" id="KW-0552">Olfaction</keyword>
<evidence type="ECO:0000256" key="6">
    <source>
        <dbReference type="ARBA" id="ARBA00022989"/>
    </source>
</evidence>
<keyword evidence="11" id="KW-0325">Glycoprotein</keyword>
<dbReference type="InterPro" id="IPR000276">
    <property type="entry name" value="GPCR_Rhodpsn"/>
</dbReference>
<dbReference type="GO" id="GO:0005886">
    <property type="term" value="C:plasma membrane"/>
    <property type="evidence" value="ECO:0007669"/>
    <property type="project" value="UniProtKB-SubCell"/>
</dbReference>
<dbReference type="Pfam" id="PF13853">
    <property type="entry name" value="7tm_4"/>
    <property type="match status" value="1"/>
</dbReference>
<dbReference type="EMBL" id="CM014090">
    <property type="protein sequence ID" value="TKS80479.1"/>
    <property type="molecule type" value="Genomic_DNA"/>
</dbReference>
<dbReference type="PROSITE" id="PS00237">
    <property type="entry name" value="G_PROTEIN_RECEP_F1_1"/>
    <property type="match status" value="1"/>
</dbReference>
<dbReference type="AlphaFoldDB" id="A0A4U5UZ39"/>
<evidence type="ECO:0000256" key="4">
    <source>
        <dbReference type="ARBA" id="ARBA00022692"/>
    </source>
</evidence>
<dbReference type="PANTHER" id="PTHR26451">
    <property type="entry name" value="G_PROTEIN_RECEP_F1_2 DOMAIN-CONTAINING PROTEIN"/>
    <property type="match status" value="1"/>
</dbReference>
<protein>
    <submittedName>
        <fullName evidence="16">Olfactory receptor 7C1</fullName>
    </submittedName>
</protein>
<evidence type="ECO:0000256" key="9">
    <source>
        <dbReference type="ARBA" id="ARBA00023157"/>
    </source>
</evidence>
<evidence type="ECO:0000256" key="14">
    <source>
        <dbReference type="SAM" id="SignalP"/>
    </source>
</evidence>
<evidence type="ECO:0000256" key="11">
    <source>
        <dbReference type="ARBA" id="ARBA00023180"/>
    </source>
</evidence>
<organism evidence="16 17">
    <name type="scientific">Collichthys lucidus</name>
    <name type="common">Big head croaker</name>
    <name type="synonym">Sciaena lucida</name>
    <dbReference type="NCBI Taxonomy" id="240159"/>
    <lineage>
        <taxon>Eukaryota</taxon>
        <taxon>Metazoa</taxon>
        <taxon>Chordata</taxon>
        <taxon>Craniata</taxon>
        <taxon>Vertebrata</taxon>
        <taxon>Euteleostomi</taxon>
        <taxon>Actinopterygii</taxon>
        <taxon>Neopterygii</taxon>
        <taxon>Teleostei</taxon>
        <taxon>Neoteleostei</taxon>
        <taxon>Acanthomorphata</taxon>
        <taxon>Eupercaria</taxon>
        <taxon>Sciaenidae</taxon>
        <taxon>Collichthys</taxon>
    </lineage>
</organism>
<dbReference type="InterPro" id="IPR052921">
    <property type="entry name" value="GPCR1_Superfamily_Member"/>
</dbReference>
<dbReference type="PRINTS" id="PR00245">
    <property type="entry name" value="OLFACTORYR"/>
</dbReference>
<accession>A0A4U5UZ39</accession>
<evidence type="ECO:0000313" key="16">
    <source>
        <dbReference type="EMBL" id="TKS80479.1"/>
    </source>
</evidence>
<feature type="transmembrane region" description="Helical" evidence="13">
    <location>
        <begin position="232"/>
        <end position="255"/>
    </location>
</feature>
<feature type="chain" id="PRO_5020930577" evidence="14">
    <location>
        <begin position="28"/>
        <end position="420"/>
    </location>
</feature>
<evidence type="ECO:0000256" key="5">
    <source>
        <dbReference type="ARBA" id="ARBA00022725"/>
    </source>
</evidence>
<dbReference type="PROSITE" id="PS50262">
    <property type="entry name" value="G_PROTEIN_RECEP_F1_2"/>
    <property type="match status" value="1"/>
</dbReference>
<evidence type="ECO:0000256" key="10">
    <source>
        <dbReference type="ARBA" id="ARBA00023170"/>
    </source>
</evidence>
<name>A0A4U5UZ39_COLLU</name>
<dbReference type="GO" id="GO:0004930">
    <property type="term" value="F:G protein-coupled receptor activity"/>
    <property type="evidence" value="ECO:0007669"/>
    <property type="project" value="UniProtKB-KW"/>
</dbReference>
<evidence type="ECO:0000256" key="12">
    <source>
        <dbReference type="ARBA" id="ARBA00023224"/>
    </source>
</evidence>
<keyword evidence="14" id="KW-0732">Signal</keyword>
<proteinExistence type="predicted"/>
<dbReference type="PANTHER" id="PTHR26451:SF871">
    <property type="entry name" value="ODORANT RECEPTOR-RELATED"/>
    <property type="match status" value="1"/>
</dbReference>
<dbReference type="Proteomes" id="UP000298787">
    <property type="component" value="Chromosome 13"/>
</dbReference>
<keyword evidence="6 13" id="KW-1133">Transmembrane helix</keyword>
<feature type="transmembrane region" description="Helical" evidence="13">
    <location>
        <begin position="287"/>
        <end position="307"/>
    </location>
</feature>
<keyword evidence="10 16" id="KW-0675">Receptor</keyword>
<dbReference type="Gene3D" id="1.20.1070.10">
    <property type="entry name" value="Rhodopsin 7-helix transmembrane proteins"/>
    <property type="match status" value="1"/>
</dbReference>
<feature type="transmembrane region" description="Helical" evidence="13">
    <location>
        <begin position="360"/>
        <end position="381"/>
    </location>
</feature>
<evidence type="ECO:0000256" key="2">
    <source>
        <dbReference type="ARBA" id="ARBA00022475"/>
    </source>
</evidence>
<gene>
    <name evidence="16" type="ORF">D9C73_014579</name>
</gene>
<evidence type="ECO:0000256" key="13">
    <source>
        <dbReference type="SAM" id="Phobius"/>
    </source>
</evidence>
<sequence length="420" mass="48359">MVQSTTGMSLWSQLLLLSIQYLKILRGQYLNVLRGQYLKVLRGQYLNVLRGQYLKVLRGQYLNVLRGQYLNVLRGQYLKVLRGQYLKVLRGQYLKVLRGQYLKVLRGQGVTMWITDIFFAFALTSYLFTVFVNLTLILTICLERSLHEPIYFFLCNLCFNGICGASIFYPKLLHDLLADAHIITYAGCLSQIFAVYGYVFCEFTSLTVMAYDRYLAICRPLQYRTVMTPQRVMQLVLVTWIFSLLETAGGTLLTARLALCKHHLPKIFCTNWEVVKMSCSDTTPNSIYGFVLMFSHLTQFGLILVSYTHLVRASLRLRSDRRKFVQTCLPHLLTLFVFTLSLMFDTLHSRYALSSKTPQIVLNVLAAEFLVVPPLINPIIYGINLHQIRTRIVQNFSLIRDIQKTHPAKAAQLKSKTNNI</sequence>
<dbReference type="InterPro" id="IPR017452">
    <property type="entry name" value="GPCR_Rhodpsn_7TM"/>
</dbReference>
<feature type="transmembrane region" description="Helical" evidence="13">
    <location>
        <begin position="328"/>
        <end position="348"/>
    </location>
</feature>
<evidence type="ECO:0000256" key="1">
    <source>
        <dbReference type="ARBA" id="ARBA00004651"/>
    </source>
</evidence>
<feature type="domain" description="G-protein coupled receptors family 1 profile" evidence="15">
    <location>
        <begin position="132"/>
        <end position="381"/>
    </location>
</feature>
<dbReference type="FunFam" id="1.20.1070.10:FF:000024">
    <property type="entry name" value="Olfactory receptor"/>
    <property type="match status" value="1"/>
</dbReference>
<comment type="subcellular location">
    <subcellularLocation>
        <location evidence="1">Cell membrane</location>
        <topology evidence="1">Multi-pass membrane protein</topology>
    </subcellularLocation>
</comment>
<feature type="signal peptide" evidence="14">
    <location>
        <begin position="1"/>
        <end position="27"/>
    </location>
</feature>
<feature type="transmembrane region" description="Helical" evidence="13">
    <location>
        <begin position="150"/>
        <end position="170"/>
    </location>
</feature>
<keyword evidence="8 13" id="KW-0472">Membrane</keyword>
<reference evidence="16 17" key="1">
    <citation type="submission" date="2019-01" db="EMBL/GenBank/DDBJ databases">
        <title>Genome Assembly of Collichthys lucidus.</title>
        <authorList>
            <person name="Cai M."/>
            <person name="Xiao S."/>
        </authorList>
    </citation>
    <scope>NUCLEOTIDE SEQUENCE [LARGE SCALE GENOMIC DNA]</scope>
    <source>
        <strain evidence="16">JT15FE1705JMU</strain>
        <tissue evidence="16">Muscle</tissue>
    </source>
</reference>
<dbReference type="GO" id="GO:0005549">
    <property type="term" value="F:odorant binding"/>
    <property type="evidence" value="ECO:0007669"/>
    <property type="project" value="TreeGrafter"/>
</dbReference>
<keyword evidence="2" id="KW-1003">Cell membrane</keyword>
<dbReference type="STRING" id="240159.A0A4U5UZ39"/>
<evidence type="ECO:0000259" key="15">
    <source>
        <dbReference type="PROSITE" id="PS50262"/>
    </source>
</evidence>
<feature type="transmembrane region" description="Helical" evidence="13">
    <location>
        <begin position="117"/>
        <end position="138"/>
    </location>
</feature>
<feature type="transmembrane region" description="Helical" evidence="13">
    <location>
        <begin position="182"/>
        <end position="211"/>
    </location>
</feature>
<keyword evidence="4 13" id="KW-0812">Transmembrane</keyword>
<keyword evidence="17" id="KW-1185">Reference proteome</keyword>
<evidence type="ECO:0000256" key="8">
    <source>
        <dbReference type="ARBA" id="ARBA00023136"/>
    </source>
</evidence>
<keyword evidence="9" id="KW-1015">Disulfide bond</keyword>
<evidence type="ECO:0000256" key="3">
    <source>
        <dbReference type="ARBA" id="ARBA00022606"/>
    </source>
</evidence>